<reference evidence="1" key="1">
    <citation type="submission" date="2014-09" db="EMBL/GenBank/DDBJ databases">
        <authorList>
            <person name="Magalhaes I.L.F."/>
            <person name="Oliveira U."/>
            <person name="Santos F.R."/>
            <person name="Vidigal T.H.D.A."/>
            <person name="Brescovit A.D."/>
            <person name="Santos A.J."/>
        </authorList>
    </citation>
    <scope>NUCLEOTIDE SEQUENCE</scope>
    <source>
        <tissue evidence="1">Shoot tissue taken approximately 20 cm above the soil surface</tissue>
    </source>
</reference>
<evidence type="ECO:0000313" key="1">
    <source>
        <dbReference type="EMBL" id="JAD59620.1"/>
    </source>
</evidence>
<organism evidence="1">
    <name type="scientific">Arundo donax</name>
    <name type="common">Giant reed</name>
    <name type="synonym">Donax arundinaceus</name>
    <dbReference type="NCBI Taxonomy" id="35708"/>
    <lineage>
        <taxon>Eukaryota</taxon>
        <taxon>Viridiplantae</taxon>
        <taxon>Streptophyta</taxon>
        <taxon>Embryophyta</taxon>
        <taxon>Tracheophyta</taxon>
        <taxon>Spermatophyta</taxon>
        <taxon>Magnoliopsida</taxon>
        <taxon>Liliopsida</taxon>
        <taxon>Poales</taxon>
        <taxon>Poaceae</taxon>
        <taxon>PACMAD clade</taxon>
        <taxon>Arundinoideae</taxon>
        <taxon>Arundineae</taxon>
        <taxon>Arundo</taxon>
    </lineage>
</organism>
<proteinExistence type="predicted"/>
<name>A0A0A9BEI9_ARUDO</name>
<dbReference type="AlphaFoldDB" id="A0A0A9BEI9"/>
<sequence>MDSFWGNILPFFSLSLFWFRISGMVDLSPSLVVFNTNARL</sequence>
<protein>
    <submittedName>
        <fullName evidence="1">Uncharacterized protein</fullName>
    </submittedName>
</protein>
<reference evidence="1" key="2">
    <citation type="journal article" date="2015" name="Data Brief">
        <title>Shoot transcriptome of the giant reed, Arundo donax.</title>
        <authorList>
            <person name="Barrero R.A."/>
            <person name="Guerrero F.D."/>
            <person name="Moolhuijzen P."/>
            <person name="Goolsby J.A."/>
            <person name="Tidwell J."/>
            <person name="Bellgard S.E."/>
            <person name="Bellgard M.I."/>
        </authorList>
    </citation>
    <scope>NUCLEOTIDE SEQUENCE</scope>
    <source>
        <tissue evidence="1">Shoot tissue taken approximately 20 cm above the soil surface</tissue>
    </source>
</reference>
<dbReference type="EMBL" id="GBRH01238275">
    <property type="protein sequence ID" value="JAD59620.1"/>
    <property type="molecule type" value="Transcribed_RNA"/>
</dbReference>
<accession>A0A0A9BEI9</accession>